<comment type="similarity">
    <text evidence="2">Belongs to the beta-class carbonic anhydrase family.</text>
</comment>
<reference evidence="9" key="1">
    <citation type="submission" date="2015-04" db="UniProtKB">
        <authorList>
            <consortium name="EnsemblPlants"/>
        </authorList>
    </citation>
    <scope>IDENTIFICATION</scope>
</reference>
<proteinExistence type="inferred from homology"/>
<dbReference type="SUPFAM" id="SSF53056">
    <property type="entry name" value="beta-carbonic anhydrase, cab"/>
    <property type="match status" value="2"/>
</dbReference>
<sequence>MAIASFDICIPQIASERTRICAKPLTMSTAAAAAAAQSWCFATVTPRSRATVVASLASPSPSSSSSSSNSSNLPAPFRPRLIRNTPVFAAPVAPAAMSGCLCLPRYKKAPNGTPSPPPPPAAAEAEAAAAAATKPSIDSSSSPSLLTNNHPPPSKMDAAVDRLKDGFAKFKTEFYDKKPELFEPLKAGQAPKYMVFSCADSRVCPSVTMGLEPGEAFTVRNIANMVPAYCKIKHAGVGSAIEYAVCALKVELIVVIGHSRCGGIKALLSLKDGAPDSFHFVEDWVRTGFPAKKKVQTEHASLPFDDQCAILEKEAVNQSLENLKTYPFVKEGIANGTLKLVGGHYDFCALLLRLSPIVFVRVATRGDASKMGACCCCFPVYKPARENPMRSTRESLIQHKPRPTTPYHPPAPPFITYTDKGMNAVERFKTGFENFRNTIYDKRPELFERLKTGQSPKYMVFSCADSRVCPTLTFGLQPGEAFTVRNIAGMVPAYDKRGQCSIGSAIEYAVVVLKVECIIVIGHSCCGGIKELLSLKEDRPNTFHFVDDWVKIGLAAKKKVERENMLLPFDDQCTVLEKEAVNVSLRNLQSYPFVKERLQKGTLKLLGARYDFVYGSFEIRTKTFQVEVKLTPGAREQNLERKLEWKGTLSSTYIHTVSRKLDLRHRHAGMGSVTTSIHAVPGLEILFARHPDFRPAVSWLAILSNIVSLSSSLAHPRSPRTPSLDSIPLRQHWPQA</sequence>
<keyword evidence="10" id="KW-1185">Reference proteome</keyword>
<feature type="region of interest" description="Disordered" evidence="8">
    <location>
        <begin position="110"/>
        <end position="157"/>
    </location>
</feature>
<evidence type="ECO:0000256" key="5">
    <source>
        <dbReference type="ARBA" id="ARBA00023239"/>
    </source>
</evidence>
<dbReference type="InterPro" id="IPR001765">
    <property type="entry name" value="Carbonic_anhydrase"/>
</dbReference>
<keyword evidence="7" id="KW-0479">Metal-binding</keyword>
<dbReference type="Pfam" id="PF00484">
    <property type="entry name" value="Pro_CA"/>
    <property type="match status" value="2"/>
</dbReference>
<dbReference type="GO" id="GO:0004089">
    <property type="term" value="F:carbonate dehydratase activity"/>
    <property type="evidence" value="ECO:0007669"/>
    <property type="project" value="UniProtKB-EC"/>
</dbReference>
<dbReference type="Gramene" id="OMERI01G22180.1">
    <property type="protein sequence ID" value="OMERI01G22180.1"/>
    <property type="gene ID" value="OMERI01G22180"/>
</dbReference>
<evidence type="ECO:0000256" key="6">
    <source>
        <dbReference type="ARBA" id="ARBA00048348"/>
    </source>
</evidence>
<dbReference type="InterPro" id="IPR015892">
    <property type="entry name" value="Carbonic_anhydrase_CS"/>
</dbReference>
<dbReference type="HOGENOM" id="CLU_417029_0_0_1"/>
<dbReference type="EnsemblPlants" id="OMERI01G22180.1">
    <property type="protein sequence ID" value="OMERI01G22180.1"/>
    <property type="gene ID" value="OMERI01G22180"/>
</dbReference>
<dbReference type="AlphaFoldDB" id="A0A0E0C572"/>
<evidence type="ECO:0000313" key="10">
    <source>
        <dbReference type="Proteomes" id="UP000008021"/>
    </source>
</evidence>
<dbReference type="Proteomes" id="UP000008021">
    <property type="component" value="Chromosome 1"/>
</dbReference>
<dbReference type="FunFam" id="3.40.1050.10:FF:000008">
    <property type="entry name" value="Carbonic anhydrase"/>
    <property type="match status" value="1"/>
</dbReference>
<reference evidence="9" key="2">
    <citation type="submission" date="2018-05" db="EMBL/GenBank/DDBJ databases">
        <title>OmerRS3 (Oryza meridionalis Reference Sequence Version 3).</title>
        <authorList>
            <person name="Zhang J."/>
            <person name="Kudrna D."/>
            <person name="Lee S."/>
            <person name="Talag J."/>
            <person name="Welchert J."/>
            <person name="Wing R.A."/>
        </authorList>
    </citation>
    <scope>NUCLEOTIDE SEQUENCE [LARGE SCALE GENOMIC DNA]</scope>
    <source>
        <strain evidence="9">cv. OR44</strain>
    </source>
</reference>
<evidence type="ECO:0000256" key="4">
    <source>
        <dbReference type="ARBA" id="ARBA00022833"/>
    </source>
</evidence>
<organism evidence="9">
    <name type="scientific">Oryza meridionalis</name>
    <dbReference type="NCBI Taxonomy" id="40149"/>
    <lineage>
        <taxon>Eukaryota</taxon>
        <taxon>Viridiplantae</taxon>
        <taxon>Streptophyta</taxon>
        <taxon>Embryophyta</taxon>
        <taxon>Tracheophyta</taxon>
        <taxon>Spermatophyta</taxon>
        <taxon>Magnoliopsida</taxon>
        <taxon>Liliopsida</taxon>
        <taxon>Poales</taxon>
        <taxon>Poaceae</taxon>
        <taxon>BOP clade</taxon>
        <taxon>Oryzoideae</taxon>
        <taxon>Oryzeae</taxon>
        <taxon>Oryzinae</taxon>
        <taxon>Oryza</taxon>
    </lineage>
</organism>
<accession>A0A0E0C572</accession>
<dbReference type="GO" id="GO:0008270">
    <property type="term" value="F:zinc ion binding"/>
    <property type="evidence" value="ECO:0007669"/>
    <property type="project" value="InterPro"/>
</dbReference>
<dbReference type="InterPro" id="IPR036874">
    <property type="entry name" value="Carbonic_anhydrase_sf"/>
</dbReference>
<evidence type="ECO:0000256" key="1">
    <source>
        <dbReference type="ARBA" id="ARBA00002904"/>
    </source>
</evidence>
<dbReference type="SMART" id="SM00947">
    <property type="entry name" value="Pro_CA"/>
    <property type="match status" value="2"/>
</dbReference>
<comment type="cofactor">
    <cofactor evidence="7">
        <name>Zn(2+)</name>
        <dbReference type="ChEBI" id="CHEBI:29105"/>
    </cofactor>
    <text evidence="7">Binds 1 zinc ion per subunit.</text>
</comment>
<dbReference type="STRING" id="40149.A0A0E0C572"/>
<name>A0A0E0C572_9ORYZ</name>
<comment type="catalytic activity">
    <reaction evidence="6">
        <text>hydrogencarbonate + H(+) = CO2 + H2O</text>
        <dbReference type="Rhea" id="RHEA:10748"/>
        <dbReference type="ChEBI" id="CHEBI:15377"/>
        <dbReference type="ChEBI" id="CHEBI:15378"/>
        <dbReference type="ChEBI" id="CHEBI:16526"/>
        <dbReference type="ChEBI" id="CHEBI:17544"/>
        <dbReference type="EC" id="4.2.1.1"/>
    </reaction>
</comment>
<dbReference type="InterPro" id="IPR045066">
    <property type="entry name" value="Beta_CA_cladeB"/>
</dbReference>
<keyword evidence="5" id="KW-0456">Lyase</keyword>
<feature type="binding site" evidence="7">
    <location>
        <position position="198"/>
    </location>
    <ligand>
        <name>Zn(2+)</name>
        <dbReference type="ChEBI" id="CHEBI:29105"/>
    </ligand>
</feature>
<keyword evidence="4 7" id="KW-0862">Zinc</keyword>
<feature type="binding site" evidence="7">
    <location>
        <position position="258"/>
    </location>
    <ligand>
        <name>Zn(2+)</name>
        <dbReference type="ChEBI" id="CHEBI:29105"/>
    </ligand>
</feature>
<protein>
    <recommendedName>
        <fullName evidence="3">carbonic anhydrase</fullName>
        <ecNumber evidence="3">4.2.1.1</ecNumber>
    </recommendedName>
</protein>
<dbReference type="GO" id="GO:0015976">
    <property type="term" value="P:carbon utilization"/>
    <property type="evidence" value="ECO:0007669"/>
    <property type="project" value="InterPro"/>
</dbReference>
<dbReference type="EC" id="4.2.1.1" evidence="3"/>
<feature type="compositionally biased region" description="Low complexity" evidence="8">
    <location>
        <begin position="122"/>
        <end position="149"/>
    </location>
</feature>
<evidence type="ECO:0000313" key="9">
    <source>
        <dbReference type="EnsemblPlants" id="OMERI01G22180.1"/>
    </source>
</evidence>
<evidence type="ECO:0000256" key="3">
    <source>
        <dbReference type="ARBA" id="ARBA00012925"/>
    </source>
</evidence>
<dbReference type="FunFam" id="3.40.1050.10:FF:000003">
    <property type="entry name" value="Carbonic anhydrase"/>
    <property type="match status" value="1"/>
</dbReference>
<evidence type="ECO:0000256" key="2">
    <source>
        <dbReference type="ARBA" id="ARBA00006217"/>
    </source>
</evidence>
<dbReference type="PANTHER" id="PTHR11002">
    <property type="entry name" value="CARBONIC ANHYDRASE"/>
    <property type="match status" value="1"/>
</dbReference>
<feature type="binding site" evidence="7">
    <location>
        <position position="261"/>
    </location>
    <ligand>
        <name>Zn(2+)</name>
        <dbReference type="ChEBI" id="CHEBI:29105"/>
    </ligand>
</feature>
<dbReference type="PANTHER" id="PTHR11002:SF56">
    <property type="entry name" value="BETA CARBONIC ANHYDRASE 2, CHLOROPLASTIC"/>
    <property type="match status" value="1"/>
</dbReference>
<evidence type="ECO:0000256" key="7">
    <source>
        <dbReference type="PIRSR" id="PIRSR601765-1"/>
    </source>
</evidence>
<dbReference type="PROSITE" id="PS00704">
    <property type="entry name" value="PROK_CO2_ANHYDRASE_1"/>
    <property type="match status" value="2"/>
</dbReference>
<dbReference type="CDD" id="cd00884">
    <property type="entry name" value="beta_CA_cladeB"/>
    <property type="match status" value="2"/>
</dbReference>
<feature type="region of interest" description="Disordered" evidence="8">
    <location>
        <begin position="713"/>
        <end position="736"/>
    </location>
</feature>
<dbReference type="Gene3D" id="3.40.1050.10">
    <property type="entry name" value="Carbonic anhydrase"/>
    <property type="match status" value="2"/>
</dbReference>
<dbReference type="PROSITE" id="PS00705">
    <property type="entry name" value="PROK_CO2_ANHYDRASE_2"/>
    <property type="match status" value="2"/>
</dbReference>
<dbReference type="eggNOG" id="KOG1578">
    <property type="taxonomic scope" value="Eukaryota"/>
</dbReference>
<comment type="function">
    <text evidence="1">Reversible hydration of carbon dioxide.</text>
</comment>
<feature type="binding site" evidence="7">
    <location>
        <position position="200"/>
    </location>
    <ligand>
        <name>Zn(2+)</name>
        <dbReference type="ChEBI" id="CHEBI:29105"/>
    </ligand>
</feature>
<evidence type="ECO:0000256" key="8">
    <source>
        <dbReference type="SAM" id="MobiDB-lite"/>
    </source>
</evidence>